<dbReference type="EMBL" id="ANKE01000476">
    <property type="protein sequence ID" value="EPC72215.1"/>
    <property type="molecule type" value="Genomic_DNA"/>
</dbReference>
<name>A0A829H6C8_LACPA</name>
<proteinExistence type="predicted"/>
<sequence>MSKVHENKNKQGISLLVELMRSRYLRVGIAFFSHTHGLIK</sequence>
<accession>A0A829H6C8</accession>
<organism evidence="1 2">
    <name type="scientific">Lacticaseibacillus paracasei subsp. paracasei Lpp41</name>
    <dbReference type="NCBI Taxonomy" id="1256208"/>
    <lineage>
        <taxon>Bacteria</taxon>
        <taxon>Bacillati</taxon>
        <taxon>Bacillota</taxon>
        <taxon>Bacilli</taxon>
        <taxon>Lactobacillales</taxon>
        <taxon>Lactobacillaceae</taxon>
        <taxon>Lacticaseibacillus</taxon>
    </lineage>
</organism>
<dbReference type="Proteomes" id="UP000014244">
    <property type="component" value="Unassembled WGS sequence"/>
</dbReference>
<comment type="caution">
    <text evidence="1">The sequence shown here is derived from an EMBL/GenBank/DDBJ whole genome shotgun (WGS) entry which is preliminary data.</text>
</comment>
<evidence type="ECO:0000313" key="2">
    <source>
        <dbReference type="Proteomes" id="UP000014244"/>
    </source>
</evidence>
<evidence type="ECO:0000313" key="1">
    <source>
        <dbReference type="EMBL" id="EPC72215.1"/>
    </source>
</evidence>
<protein>
    <submittedName>
        <fullName evidence="1">Uncharacterized protein</fullName>
    </submittedName>
</protein>
<gene>
    <name evidence="1" type="ORF">Lpp41_09934</name>
</gene>
<reference evidence="1 2" key="1">
    <citation type="journal article" date="2013" name="PLoS ONE">
        <title>Lactobacillus paracasei comparative genomics: towards species pan-genome definition and exploitation of diversity.</title>
        <authorList>
            <person name="Smokvina T."/>
            <person name="Wels M."/>
            <person name="Polka J."/>
            <person name="Chervaux C."/>
            <person name="Brisse S."/>
            <person name="Boekhorst J."/>
            <person name="van Hylckama Vlieg J.E."/>
            <person name="Siezen R.J."/>
        </authorList>
    </citation>
    <scope>NUCLEOTIDE SEQUENCE [LARGE SCALE GENOMIC DNA]</scope>
    <source>
        <strain evidence="1 2">Lpp41</strain>
    </source>
</reference>
<dbReference type="AlphaFoldDB" id="A0A829H6C8"/>